<evidence type="ECO:0000313" key="1">
    <source>
        <dbReference type="EMBL" id="GAG82685.1"/>
    </source>
</evidence>
<feature type="non-terminal residue" evidence="1">
    <location>
        <position position="1"/>
    </location>
</feature>
<comment type="caution">
    <text evidence="1">The sequence shown here is derived from an EMBL/GenBank/DDBJ whole genome shotgun (WGS) entry which is preliminary data.</text>
</comment>
<gene>
    <name evidence="1" type="ORF">S01H4_31738</name>
</gene>
<name>X1AJ76_9ZZZZ</name>
<proteinExistence type="predicted"/>
<dbReference type="AlphaFoldDB" id="X1AJ76"/>
<accession>X1AJ76</accession>
<reference evidence="1" key="1">
    <citation type="journal article" date="2014" name="Front. Microbiol.">
        <title>High frequency of phylogenetically diverse reductive dehalogenase-homologous genes in deep subseafloor sedimentary metagenomes.</title>
        <authorList>
            <person name="Kawai M."/>
            <person name="Futagami T."/>
            <person name="Toyoda A."/>
            <person name="Takaki Y."/>
            <person name="Nishi S."/>
            <person name="Hori S."/>
            <person name="Arai W."/>
            <person name="Tsubouchi T."/>
            <person name="Morono Y."/>
            <person name="Uchiyama I."/>
            <person name="Ito T."/>
            <person name="Fujiyama A."/>
            <person name="Inagaki F."/>
            <person name="Takami H."/>
        </authorList>
    </citation>
    <scope>NUCLEOTIDE SEQUENCE</scope>
    <source>
        <strain evidence="1">Expedition CK06-06</strain>
    </source>
</reference>
<organism evidence="1">
    <name type="scientific">marine sediment metagenome</name>
    <dbReference type="NCBI Taxonomy" id="412755"/>
    <lineage>
        <taxon>unclassified sequences</taxon>
        <taxon>metagenomes</taxon>
        <taxon>ecological metagenomes</taxon>
    </lineage>
</organism>
<dbReference type="EMBL" id="BART01016514">
    <property type="protein sequence ID" value="GAG82685.1"/>
    <property type="molecule type" value="Genomic_DNA"/>
</dbReference>
<protein>
    <submittedName>
        <fullName evidence="1">Uncharacterized protein</fullName>
    </submittedName>
</protein>
<sequence>HILNSQSKFETKEISKKEQKNKRLLFIKSPFLNNNSRPNIKLYLQKINEIVNQELKTITNNGFIALQMQDIRVDGYVEPLAKKIIDMFTQDDLWLKEIVMVTKEGENGLNLNNQNSKDHLKIAHQYILIYKVIKGKK</sequence>